<accession>A0A382F574</accession>
<evidence type="ECO:0008006" key="2">
    <source>
        <dbReference type="Google" id="ProtNLM"/>
    </source>
</evidence>
<dbReference type="EMBL" id="UINC01048058">
    <property type="protein sequence ID" value="SVB58120.1"/>
    <property type="molecule type" value="Genomic_DNA"/>
</dbReference>
<feature type="non-terminal residue" evidence="1">
    <location>
        <position position="170"/>
    </location>
</feature>
<reference evidence="1" key="1">
    <citation type="submission" date="2018-05" db="EMBL/GenBank/DDBJ databases">
        <authorList>
            <person name="Lanie J.A."/>
            <person name="Ng W.-L."/>
            <person name="Kazmierczak K.M."/>
            <person name="Andrzejewski T.M."/>
            <person name="Davidsen T.M."/>
            <person name="Wayne K.J."/>
            <person name="Tettelin H."/>
            <person name="Glass J.I."/>
            <person name="Rusch D."/>
            <person name="Podicherti R."/>
            <person name="Tsui H.-C.T."/>
            <person name="Winkler M.E."/>
        </authorList>
    </citation>
    <scope>NUCLEOTIDE SEQUENCE</scope>
</reference>
<dbReference type="SUPFAM" id="SSF56112">
    <property type="entry name" value="Protein kinase-like (PK-like)"/>
    <property type="match status" value="1"/>
</dbReference>
<proteinExistence type="predicted"/>
<protein>
    <recommendedName>
        <fullName evidence="2">Aminoglycoside phosphotransferase domain-containing protein</fullName>
    </recommendedName>
</protein>
<dbReference type="AlphaFoldDB" id="A0A382F574"/>
<organism evidence="1">
    <name type="scientific">marine metagenome</name>
    <dbReference type="NCBI Taxonomy" id="408172"/>
    <lineage>
        <taxon>unclassified sequences</taxon>
        <taxon>metagenomes</taxon>
        <taxon>ecological metagenomes</taxon>
    </lineage>
</organism>
<dbReference type="Pfam" id="PF06293">
    <property type="entry name" value="Kdo"/>
    <property type="match status" value="1"/>
</dbReference>
<sequence length="170" mass="19129">MTDTVKKTSDGAILYDTDVLNQVSEGVFIPYGWVSVSSVGGVLNSAGRGHTLIVSDGTNDFVLRHYLRGGLPGTMIKDAYVWAGEHHTRSFREWHLLSKLWKRGLPVPRPVAARYCRSGLIYRADLLTSRIPGIRSLAQRILERPGDREFWHSIGSALQRFHLENVYHAD</sequence>
<dbReference type="NCBIfam" id="NF002475">
    <property type="entry name" value="PRK01723.1"/>
    <property type="match status" value="1"/>
</dbReference>
<name>A0A382F574_9ZZZZ</name>
<evidence type="ECO:0000313" key="1">
    <source>
        <dbReference type="EMBL" id="SVB58120.1"/>
    </source>
</evidence>
<dbReference type="InterPro" id="IPR011009">
    <property type="entry name" value="Kinase-like_dom_sf"/>
</dbReference>
<gene>
    <name evidence="1" type="ORF">METZ01_LOCUS210974</name>
</gene>